<keyword evidence="5" id="KW-1185">Reference proteome</keyword>
<reference evidence="4 5" key="1">
    <citation type="submission" date="2014-04" db="EMBL/GenBank/DDBJ databases">
        <authorList>
            <consortium name="DOE Joint Genome Institute"/>
            <person name="Kuo A."/>
            <person name="Zuccaro A."/>
            <person name="Kohler A."/>
            <person name="Nagy L.G."/>
            <person name="Floudas D."/>
            <person name="Copeland A."/>
            <person name="Barry K.W."/>
            <person name="Cichocki N."/>
            <person name="Veneault-Fourrey C."/>
            <person name="LaButti K."/>
            <person name="Lindquist E.A."/>
            <person name="Lipzen A."/>
            <person name="Lundell T."/>
            <person name="Morin E."/>
            <person name="Murat C."/>
            <person name="Sun H."/>
            <person name="Tunlid A."/>
            <person name="Henrissat B."/>
            <person name="Grigoriev I.V."/>
            <person name="Hibbett D.S."/>
            <person name="Martin F."/>
            <person name="Nordberg H.P."/>
            <person name="Cantor M.N."/>
            <person name="Hua S.X."/>
        </authorList>
    </citation>
    <scope>NUCLEOTIDE SEQUENCE [LARGE SCALE GENOMIC DNA]</scope>
    <source>
        <strain evidence="4 5">MAFF 305830</strain>
    </source>
</reference>
<evidence type="ECO:0000259" key="3">
    <source>
        <dbReference type="SMART" id="SM00458"/>
    </source>
</evidence>
<feature type="compositionally biased region" description="Polar residues" evidence="1">
    <location>
        <begin position="390"/>
        <end position="400"/>
    </location>
</feature>
<dbReference type="Proteomes" id="UP000054097">
    <property type="component" value="Unassembled WGS sequence"/>
</dbReference>
<dbReference type="HOGENOM" id="CLU_670875_0_0_1"/>
<feature type="signal peptide" evidence="2">
    <location>
        <begin position="1"/>
        <end position="20"/>
    </location>
</feature>
<sequence>MALPLIFTVSTLLLGQRAFAQTPFYKGALQIQPVLDNSKCLTSLNGNTNGSPVVIADCNGSVDQQFTFSNGAVTAYNGVMCLDVTNGSDVNGNKLQLYTCYAGSTYQQWYYTGDYHLAWTNHGRCVDLPSGSTANGNQVQIWDCQGGETNPYTPNQTWNVGYWAGNLPATSQNGQTGTNNCGTGSSATSQCQTLWINSLDDFCLWGPPVQDTIGNIEREAVAYCTHGTHGARVMPAGTLTGVHFVKTPEYVQITGVGDFTKINIPAGDEGGELDNHGADGNGNPIGGLIYGNVFGNQQQFHEWTEFISYNEFCIRACIGPNATRNCQHIYDVMGCHWNIPANYDAGVFESCSGDVGEPMGVYTTGGTTSTWYQGVSPTPSAHPAPASSSCLTTATVGTGS</sequence>
<feature type="chain" id="PRO_5002157978" evidence="2">
    <location>
        <begin position="21"/>
        <end position="400"/>
    </location>
</feature>
<dbReference type="InterPro" id="IPR000772">
    <property type="entry name" value="Ricin_B_lectin"/>
</dbReference>
<dbReference type="SMART" id="SM00458">
    <property type="entry name" value="RICIN"/>
    <property type="match status" value="1"/>
</dbReference>
<organism evidence="4 5">
    <name type="scientific">Serendipita vermifera MAFF 305830</name>
    <dbReference type="NCBI Taxonomy" id="933852"/>
    <lineage>
        <taxon>Eukaryota</taxon>
        <taxon>Fungi</taxon>
        <taxon>Dikarya</taxon>
        <taxon>Basidiomycota</taxon>
        <taxon>Agaricomycotina</taxon>
        <taxon>Agaricomycetes</taxon>
        <taxon>Sebacinales</taxon>
        <taxon>Serendipitaceae</taxon>
        <taxon>Serendipita</taxon>
    </lineage>
</organism>
<dbReference type="STRING" id="933852.A0A0C2WEV1"/>
<evidence type="ECO:0000313" key="5">
    <source>
        <dbReference type="Proteomes" id="UP000054097"/>
    </source>
</evidence>
<proteinExistence type="predicted"/>
<gene>
    <name evidence="4" type="ORF">M408DRAFT_26567</name>
</gene>
<evidence type="ECO:0000313" key="4">
    <source>
        <dbReference type="EMBL" id="KIM24973.1"/>
    </source>
</evidence>
<accession>A0A0C2WEV1</accession>
<feature type="domain" description="Ricin B lectin" evidence="3">
    <location>
        <begin position="26"/>
        <end position="161"/>
    </location>
</feature>
<dbReference type="EMBL" id="KN824318">
    <property type="protein sequence ID" value="KIM24973.1"/>
    <property type="molecule type" value="Genomic_DNA"/>
</dbReference>
<name>A0A0C2WEV1_SERVB</name>
<feature type="compositionally biased region" description="Low complexity" evidence="1">
    <location>
        <begin position="376"/>
        <end position="389"/>
    </location>
</feature>
<dbReference type="Pfam" id="PF00652">
    <property type="entry name" value="Ricin_B_lectin"/>
    <property type="match status" value="1"/>
</dbReference>
<dbReference type="PROSITE" id="PS50231">
    <property type="entry name" value="RICIN_B_LECTIN"/>
    <property type="match status" value="1"/>
</dbReference>
<keyword evidence="2" id="KW-0732">Signal</keyword>
<dbReference type="OrthoDB" id="2564904at2759"/>
<evidence type="ECO:0000256" key="1">
    <source>
        <dbReference type="SAM" id="MobiDB-lite"/>
    </source>
</evidence>
<protein>
    <submittedName>
        <fullName evidence="4">Carbohydrate-binding module family 13 protein</fullName>
    </submittedName>
</protein>
<dbReference type="InterPro" id="IPR035992">
    <property type="entry name" value="Ricin_B-like_lectins"/>
</dbReference>
<dbReference type="AlphaFoldDB" id="A0A0C2WEV1"/>
<dbReference type="Gene3D" id="2.80.10.50">
    <property type="match status" value="2"/>
</dbReference>
<reference evidence="5" key="2">
    <citation type="submission" date="2015-01" db="EMBL/GenBank/DDBJ databases">
        <title>Evolutionary Origins and Diversification of the Mycorrhizal Mutualists.</title>
        <authorList>
            <consortium name="DOE Joint Genome Institute"/>
            <consortium name="Mycorrhizal Genomics Consortium"/>
            <person name="Kohler A."/>
            <person name="Kuo A."/>
            <person name="Nagy L.G."/>
            <person name="Floudas D."/>
            <person name="Copeland A."/>
            <person name="Barry K.W."/>
            <person name="Cichocki N."/>
            <person name="Veneault-Fourrey C."/>
            <person name="LaButti K."/>
            <person name="Lindquist E.A."/>
            <person name="Lipzen A."/>
            <person name="Lundell T."/>
            <person name="Morin E."/>
            <person name="Murat C."/>
            <person name="Riley R."/>
            <person name="Ohm R."/>
            <person name="Sun H."/>
            <person name="Tunlid A."/>
            <person name="Henrissat B."/>
            <person name="Grigoriev I.V."/>
            <person name="Hibbett D.S."/>
            <person name="Martin F."/>
        </authorList>
    </citation>
    <scope>NUCLEOTIDE SEQUENCE [LARGE SCALE GENOMIC DNA]</scope>
    <source>
        <strain evidence="5">MAFF 305830</strain>
    </source>
</reference>
<evidence type="ECO:0000256" key="2">
    <source>
        <dbReference type="SAM" id="SignalP"/>
    </source>
</evidence>
<dbReference type="SUPFAM" id="SSF50370">
    <property type="entry name" value="Ricin B-like lectins"/>
    <property type="match status" value="1"/>
</dbReference>
<dbReference type="CDD" id="cd00161">
    <property type="entry name" value="beta-trefoil_Ricin-like"/>
    <property type="match status" value="1"/>
</dbReference>
<feature type="region of interest" description="Disordered" evidence="1">
    <location>
        <begin position="376"/>
        <end position="400"/>
    </location>
</feature>